<evidence type="ECO:0000313" key="14">
    <source>
        <dbReference type="Proteomes" id="UP000262982"/>
    </source>
</evidence>
<dbReference type="PROSITE" id="PS50160">
    <property type="entry name" value="DNA_LIGASE_A3"/>
    <property type="match status" value="1"/>
</dbReference>
<evidence type="ECO:0000256" key="9">
    <source>
        <dbReference type="ARBA" id="ARBA00032896"/>
    </source>
</evidence>
<dbReference type="KEGG" id="vg:55002909"/>
<dbReference type="GO" id="GO:0003910">
    <property type="term" value="F:DNA ligase (ATP) activity"/>
    <property type="evidence" value="ECO:0007669"/>
    <property type="project" value="InterPro"/>
</dbReference>
<keyword evidence="4 13" id="KW-0436">Ligase</keyword>
<dbReference type="InterPro" id="IPR012340">
    <property type="entry name" value="NA-bd_OB-fold"/>
</dbReference>
<keyword evidence="6" id="KW-0227">DNA damage</keyword>
<evidence type="ECO:0000256" key="11">
    <source>
        <dbReference type="PIRSR" id="PIRSR001600-50"/>
    </source>
</evidence>
<dbReference type="GO" id="GO:0003690">
    <property type="term" value="F:double-stranded DNA binding"/>
    <property type="evidence" value="ECO:0007669"/>
    <property type="project" value="InterPro"/>
</dbReference>
<dbReference type="InterPro" id="IPR050326">
    <property type="entry name" value="NAD_dep_DNA_ligaseB"/>
</dbReference>
<dbReference type="PANTHER" id="PTHR47810:SF5">
    <property type="entry name" value="LIGASE, PUTATIVE-RELATED"/>
    <property type="match status" value="1"/>
</dbReference>
<proteinExistence type="inferred from homology"/>
<dbReference type="PIRSF" id="PIRSF001600">
    <property type="entry name" value="DNA_ligase_phage_T3"/>
    <property type="match status" value="1"/>
</dbReference>
<dbReference type="GO" id="GO:0005524">
    <property type="term" value="F:ATP binding"/>
    <property type="evidence" value="ECO:0007669"/>
    <property type="project" value="InterPro"/>
</dbReference>
<keyword evidence="14" id="KW-1185">Reference proteome</keyword>
<dbReference type="InterPro" id="IPR012310">
    <property type="entry name" value="DNA_ligase_ATP-dep_cent"/>
</dbReference>
<evidence type="ECO:0000256" key="3">
    <source>
        <dbReference type="ARBA" id="ARBA00013308"/>
    </source>
</evidence>
<evidence type="ECO:0000256" key="6">
    <source>
        <dbReference type="ARBA" id="ARBA00022763"/>
    </source>
</evidence>
<keyword evidence="5" id="KW-0235">DNA replication</keyword>
<feature type="domain" description="ATP-dependent DNA ligase family profile" evidence="12">
    <location>
        <begin position="199"/>
        <end position="289"/>
    </location>
</feature>
<dbReference type="Pfam" id="PF17879">
    <property type="entry name" value="DNA_ligase_C"/>
    <property type="match status" value="1"/>
</dbReference>
<dbReference type="SUPFAM" id="SSF56091">
    <property type="entry name" value="DNA ligase/mRNA capping enzyme, catalytic domain"/>
    <property type="match status" value="1"/>
</dbReference>
<comment type="function">
    <text evidence="10">Very low-fidelity DNA ligase that seals nicks in double-stranded DNA during DNA repair. Together with the viral repair DNA polymerase X, fills the single nucleotide gaps generated by the AP endonuclease. It is not essential for viral replication and recombination. Displays a very low adenylation activity towards DNA with 3'-dideoxy- or 3'-amino-terminated nicks compared to regular nick DNA.</text>
</comment>
<dbReference type="PANTHER" id="PTHR47810">
    <property type="entry name" value="DNA LIGASE"/>
    <property type="match status" value="1"/>
</dbReference>
<dbReference type="Gene3D" id="3.30.470.30">
    <property type="entry name" value="DNA ligase/mRNA capping enzyme"/>
    <property type="match status" value="1"/>
</dbReference>
<evidence type="ECO:0000256" key="8">
    <source>
        <dbReference type="ARBA" id="ARBA00023204"/>
    </source>
</evidence>
<dbReference type="Pfam" id="PF01068">
    <property type="entry name" value="DNA_ligase_A_M"/>
    <property type="match status" value="1"/>
</dbReference>
<dbReference type="Gene3D" id="2.40.50.140">
    <property type="entry name" value="Nucleic acid-binding proteins"/>
    <property type="match status" value="1"/>
</dbReference>
<dbReference type="Gene3D" id="3.30.1490.70">
    <property type="match status" value="1"/>
</dbReference>
<reference evidence="14" key="1">
    <citation type="submission" date="2018-08" db="EMBL/GenBank/DDBJ databases">
        <title>SRE bacteriophages.</title>
        <authorList>
            <person name="Carstens A.B."/>
            <person name="Djurhuus A.M."/>
            <person name="Kot W."/>
            <person name="Hansen L.H."/>
        </authorList>
    </citation>
    <scope>NUCLEOTIDE SEQUENCE [LARGE SCALE GENOMIC DNA]</scope>
</reference>
<evidence type="ECO:0000313" key="13">
    <source>
        <dbReference type="EMBL" id="AXY81728.1"/>
    </source>
</evidence>
<dbReference type="EMBL" id="MH807813">
    <property type="protein sequence ID" value="AXY81728.1"/>
    <property type="molecule type" value="Genomic_DNA"/>
</dbReference>
<feature type="active site" description="N6-AMP-lysine intermediate" evidence="11">
    <location>
        <position position="31"/>
    </location>
</feature>
<protein>
    <recommendedName>
        <fullName evidence="3">DNA ligase</fullName>
    </recommendedName>
    <alternativeName>
        <fullName evidence="9">Polydeoxyribonucleotide synthase [ATP]</fullName>
    </alternativeName>
</protein>
<sequence>MKTNPYKAVDYKESAIVKALAVAESLIADIKYDGVRLNLCVKALTDRDDGETDVVAEYLSRVGKTIPALEHLNGFSERWAKFLADDEQPFSNGLMIDGEVMVKGVDFNTSSGLLRTVHLKEKNWKYDVNWSNSNSAPKDSNGKFIKNLPFQLDPAQLKVVVYGVVPMDVVESGEDYDVMNVLMQMHCAVQVALLERHFPEIEWVLPETHNVFSMEELHALYANVRELGHEGLVVKDPFGIYRRGKKSGWWKMKPENEADGIVQGLVWGTESLANEGKVIGFEVLLENGRVVNACNMTQGAMEDITERVLKANMVHSYDWMERIGTEDIQLNPYEGHQVQIKYMEETPDGSLRHPSFVCFRGTESNPEEKI</sequence>
<evidence type="ECO:0000259" key="12">
    <source>
        <dbReference type="PROSITE" id="PS50160"/>
    </source>
</evidence>
<dbReference type="GO" id="GO:0006260">
    <property type="term" value="P:DNA replication"/>
    <property type="evidence" value="ECO:0007669"/>
    <property type="project" value="UniProtKB-KW"/>
</dbReference>
<name>A0A385IFF0_9CAUD</name>
<accession>A0A385IFF0</accession>
<dbReference type="GO" id="GO:0006310">
    <property type="term" value="P:DNA recombination"/>
    <property type="evidence" value="ECO:0007669"/>
    <property type="project" value="InterPro"/>
</dbReference>
<comment type="similarity">
    <text evidence="2">Belongs to the ATP-dependent DNA ligase family.</text>
</comment>
<organism evidence="13 14">
    <name type="scientific">Dickeya phage Katbat</name>
    <dbReference type="NCBI Taxonomy" id="2320191"/>
    <lineage>
        <taxon>Viruses</taxon>
        <taxon>Duplodnaviria</taxon>
        <taxon>Heunggongvirae</taxon>
        <taxon>Uroviricota</taxon>
        <taxon>Caudoviricetes</taxon>
        <taxon>Autographivirales</taxon>
        <taxon>Autotranscriptaviridae</taxon>
        <taxon>Studiervirinae</taxon>
        <taxon>Aarhusvirus</taxon>
        <taxon>Aarhusvirus katbat</taxon>
    </lineage>
</organism>
<evidence type="ECO:0000256" key="5">
    <source>
        <dbReference type="ARBA" id="ARBA00022705"/>
    </source>
</evidence>
<dbReference type="InterPro" id="IPR016306">
    <property type="entry name" value="DNA_ligase_T7"/>
</dbReference>
<dbReference type="GO" id="GO:0006281">
    <property type="term" value="P:DNA repair"/>
    <property type="evidence" value="ECO:0007669"/>
    <property type="project" value="UniProtKB-KW"/>
</dbReference>
<dbReference type="InterPro" id="IPR041559">
    <property type="entry name" value="DNA_ligase_ATP-dep_T7_C"/>
</dbReference>
<evidence type="ECO:0000256" key="10">
    <source>
        <dbReference type="ARBA" id="ARBA00046002"/>
    </source>
</evidence>
<evidence type="ECO:0000256" key="2">
    <source>
        <dbReference type="ARBA" id="ARBA00007572"/>
    </source>
</evidence>
<evidence type="ECO:0000256" key="7">
    <source>
        <dbReference type="ARBA" id="ARBA00022844"/>
    </source>
</evidence>
<dbReference type="GeneID" id="55002909"/>
<evidence type="ECO:0000256" key="1">
    <source>
        <dbReference type="ARBA" id="ARBA00004328"/>
    </source>
</evidence>
<keyword evidence="8" id="KW-0234">DNA repair</keyword>
<dbReference type="GO" id="GO:0044423">
    <property type="term" value="C:virion component"/>
    <property type="evidence" value="ECO:0007669"/>
    <property type="project" value="UniProtKB-KW"/>
</dbReference>
<comment type="subcellular location">
    <subcellularLocation>
        <location evidence="1">Virion</location>
    </subcellularLocation>
</comment>
<evidence type="ECO:0000256" key="4">
    <source>
        <dbReference type="ARBA" id="ARBA00022598"/>
    </source>
</evidence>
<dbReference type="Proteomes" id="UP000262982">
    <property type="component" value="Segment"/>
</dbReference>
<dbReference type="SUPFAM" id="SSF50249">
    <property type="entry name" value="Nucleic acid-binding proteins"/>
    <property type="match status" value="1"/>
</dbReference>
<dbReference type="RefSeq" id="YP_009811879.1">
    <property type="nucleotide sequence ID" value="NC_048057.1"/>
</dbReference>
<keyword evidence="7" id="KW-0946">Virion</keyword>